<keyword evidence="1" id="KW-0812">Transmembrane</keyword>
<comment type="caution">
    <text evidence="2">The sequence shown here is derived from an EMBL/GenBank/DDBJ whole genome shotgun (WGS) entry which is preliminary data.</text>
</comment>
<evidence type="ECO:0000313" key="2">
    <source>
        <dbReference type="EMBL" id="GAA0858638.1"/>
    </source>
</evidence>
<feature type="transmembrane region" description="Helical" evidence="1">
    <location>
        <begin position="88"/>
        <end position="106"/>
    </location>
</feature>
<keyword evidence="3" id="KW-1185">Reference proteome</keyword>
<name>A0ABN1LPR1_9ALTE</name>
<feature type="transmembrane region" description="Helical" evidence="1">
    <location>
        <begin position="57"/>
        <end position="76"/>
    </location>
</feature>
<evidence type="ECO:0008006" key="4">
    <source>
        <dbReference type="Google" id="ProtNLM"/>
    </source>
</evidence>
<reference evidence="2 3" key="1">
    <citation type="journal article" date="2019" name="Int. J. Syst. Evol. Microbiol.">
        <title>The Global Catalogue of Microorganisms (GCM) 10K type strain sequencing project: providing services to taxonomists for standard genome sequencing and annotation.</title>
        <authorList>
            <consortium name="The Broad Institute Genomics Platform"/>
            <consortium name="The Broad Institute Genome Sequencing Center for Infectious Disease"/>
            <person name="Wu L."/>
            <person name="Ma J."/>
        </authorList>
    </citation>
    <scope>NUCLEOTIDE SEQUENCE [LARGE SCALE GENOMIC DNA]</scope>
    <source>
        <strain evidence="2 3">JCM 15896</strain>
    </source>
</reference>
<gene>
    <name evidence="2" type="ORF">GCM10009114_29010</name>
</gene>
<dbReference type="RefSeq" id="WP_343861220.1">
    <property type="nucleotide sequence ID" value="NZ_BAAAFD010000009.1"/>
</dbReference>
<accession>A0ABN1LPR1</accession>
<evidence type="ECO:0000256" key="1">
    <source>
        <dbReference type="SAM" id="Phobius"/>
    </source>
</evidence>
<sequence>MEAISTVNTSTDNKILKEFITTTTESLNDVKDIHEVESLLDKVIAHPFKLKFDNLKLWLLSTFFVLLGAAYIYFIATTRNYDMSWIDLGSFLILIVGVVWPLKIVGKRAQSIQNLNNLFIVKTRDLLYRITLSSQHFRETINNKFVDFNRGNYSQNVSWCKELEFNYNDKKMKVDALQHHYVVERIVEEKVRNGRGGYKTVRRKVYDHYYREGIVFPPIAEFKSLVISNDSLHKKYSESFKPTSIVFDEHFYVMAESEFSAAKFLGPSVVLAFEDLNKKFKGLTFEIAPDGSILINQKQTGLLNTNISTSINTPVEFKQDLLKNLTLDNVNIMFAFMNNLIKYLGK</sequence>
<proteinExistence type="predicted"/>
<dbReference type="EMBL" id="BAAAFD010000009">
    <property type="protein sequence ID" value="GAA0858638.1"/>
    <property type="molecule type" value="Genomic_DNA"/>
</dbReference>
<dbReference type="Proteomes" id="UP001500359">
    <property type="component" value="Unassembled WGS sequence"/>
</dbReference>
<protein>
    <recommendedName>
        <fullName evidence="4">DUF3137 domain-containing protein</fullName>
    </recommendedName>
</protein>
<evidence type="ECO:0000313" key="3">
    <source>
        <dbReference type="Proteomes" id="UP001500359"/>
    </source>
</evidence>
<keyword evidence="1" id="KW-0472">Membrane</keyword>
<keyword evidence="1" id="KW-1133">Transmembrane helix</keyword>
<organism evidence="2 3">
    <name type="scientific">Aliiglaciecola litoralis</name>
    <dbReference type="NCBI Taxonomy" id="582857"/>
    <lineage>
        <taxon>Bacteria</taxon>
        <taxon>Pseudomonadati</taxon>
        <taxon>Pseudomonadota</taxon>
        <taxon>Gammaproteobacteria</taxon>
        <taxon>Alteromonadales</taxon>
        <taxon>Alteromonadaceae</taxon>
        <taxon>Aliiglaciecola</taxon>
    </lineage>
</organism>